<feature type="domain" description="NIF system FeS cluster assembly NifU C-terminal" evidence="3">
    <location>
        <begin position="8"/>
        <end position="71"/>
    </location>
</feature>
<comment type="similarity">
    <text evidence="1">Belongs to the NifU family.</text>
</comment>
<comment type="function">
    <text evidence="2">May be involved in the formation or repair of [Fe-S] clusters present in iron-sulfur proteins.</text>
</comment>
<dbReference type="Pfam" id="PF01106">
    <property type="entry name" value="NifU"/>
    <property type="match status" value="1"/>
</dbReference>
<reference evidence="4 5" key="1">
    <citation type="journal article" date="2021" name="Int. J. Syst. Evol. Microbiol.">
        <title>Clostridium zeae sp. nov., isolated from corn silage.</title>
        <authorList>
            <person name="Kobayashi H."/>
            <person name="Tanizawa Y."/>
            <person name="Yagura M."/>
            <person name="Sakamoto M."/>
            <person name="Ohkuma M."/>
            <person name="Tohno M."/>
        </authorList>
    </citation>
    <scope>NUCLEOTIDE SEQUENCE [LARGE SCALE GENOMIC DNA]</scope>
    <source>
        <strain evidence="4 5">CSC2</strain>
    </source>
</reference>
<evidence type="ECO:0000256" key="2">
    <source>
        <dbReference type="ARBA" id="ARBA00049958"/>
    </source>
</evidence>
<keyword evidence="5" id="KW-1185">Reference proteome</keyword>
<dbReference type="PANTHER" id="PTHR11178">
    <property type="entry name" value="IRON-SULFUR CLUSTER SCAFFOLD PROTEIN NFU-RELATED"/>
    <property type="match status" value="1"/>
</dbReference>
<dbReference type="Proteomes" id="UP000663802">
    <property type="component" value="Unassembled WGS sequence"/>
</dbReference>
<evidence type="ECO:0000313" key="5">
    <source>
        <dbReference type="Proteomes" id="UP000663802"/>
    </source>
</evidence>
<dbReference type="Gene3D" id="3.30.300.130">
    <property type="entry name" value="Fe-S cluster assembly (FSCA)"/>
    <property type="match status" value="1"/>
</dbReference>
<dbReference type="InterPro" id="IPR001075">
    <property type="entry name" value="NIF_FeS_clus_asmbl_NifU_C"/>
</dbReference>
<name>A0ABQ1ECK7_9CLOT</name>
<evidence type="ECO:0000313" key="4">
    <source>
        <dbReference type="EMBL" id="GFZ32370.1"/>
    </source>
</evidence>
<dbReference type="PANTHER" id="PTHR11178:SF1">
    <property type="entry name" value="NFU1 IRON-SULFUR CLUSTER SCAFFOLD HOMOLOG, MITOCHONDRIAL"/>
    <property type="match status" value="1"/>
</dbReference>
<dbReference type="InterPro" id="IPR034904">
    <property type="entry name" value="FSCA_dom_sf"/>
</dbReference>
<dbReference type="RefSeq" id="WP_206870621.1">
    <property type="nucleotide sequence ID" value="NZ_BMBA01000002.1"/>
</dbReference>
<organism evidence="4 5">
    <name type="scientific">Clostridium zeae</name>
    <dbReference type="NCBI Taxonomy" id="2759022"/>
    <lineage>
        <taxon>Bacteria</taxon>
        <taxon>Bacillati</taxon>
        <taxon>Bacillota</taxon>
        <taxon>Clostridia</taxon>
        <taxon>Eubacteriales</taxon>
        <taxon>Clostridiaceae</taxon>
        <taxon>Clostridium</taxon>
    </lineage>
</organism>
<evidence type="ECO:0000259" key="3">
    <source>
        <dbReference type="Pfam" id="PF01106"/>
    </source>
</evidence>
<dbReference type="EMBL" id="BMBA01000002">
    <property type="protein sequence ID" value="GFZ32370.1"/>
    <property type="molecule type" value="Genomic_DNA"/>
</dbReference>
<comment type="caution">
    <text evidence="4">The sequence shown here is derived from an EMBL/GenBank/DDBJ whole genome shotgun (WGS) entry which is preliminary data.</text>
</comment>
<gene>
    <name evidence="4" type="ORF">CSC2_28960</name>
</gene>
<accession>A0ABQ1ECK7</accession>
<proteinExistence type="inferred from homology"/>
<protein>
    <submittedName>
        <fullName evidence="4">NifU family protein</fullName>
    </submittedName>
</protein>
<evidence type="ECO:0000256" key="1">
    <source>
        <dbReference type="ARBA" id="ARBA00006420"/>
    </source>
</evidence>
<sequence>MKELIINSLERVRPMLQMDGGDVEFVNVSKDGVVSVKMQGACGNCPGAMMTIKMVIEERLKQEVPGVKEVIGV</sequence>
<dbReference type="SUPFAM" id="SSF117916">
    <property type="entry name" value="Fe-S cluster assembly (FSCA) domain-like"/>
    <property type="match status" value="1"/>
</dbReference>